<comment type="caution">
    <text evidence="1">The sequence shown here is derived from an EMBL/GenBank/DDBJ whole genome shotgun (WGS) entry which is preliminary data.</text>
</comment>
<sequence>MQIAVEITDKFHVSSDLKTSYALLADVPRSVSHFPDMQKLQDEGKGRYCWYLKPLGAAGISHQVVYACVYVVDEKKSTVTWTPVAGVGNGVIRGQWRLTAQGQGTQIEFETTGDLEVPIPMLLRAAAKPIVQGLFQNQVRGYLKNIKTALGQ</sequence>
<protein>
    <recommendedName>
        <fullName evidence="3">SRPBCC family protein</fullName>
    </recommendedName>
</protein>
<gene>
    <name evidence="1" type="ORF">CJD38_11810</name>
</gene>
<evidence type="ECO:0008006" key="3">
    <source>
        <dbReference type="Google" id="ProtNLM"/>
    </source>
</evidence>
<dbReference type="SUPFAM" id="SSF55961">
    <property type="entry name" value="Bet v1-like"/>
    <property type="match status" value="1"/>
</dbReference>
<organism evidence="1 2">
    <name type="scientific">Stenotrophobium rhamnosiphilum</name>
    <dbReference type="NCBI Taxonomy" id="2029166"/>
    <lineage>
        <taxon>Bacteria</taxon>
        <taxon>Pseudomonadati</taxon>
        <taxon>Pseudomonadota</taxon>
        <taxon>Gammaproteobacteria</taxon>
        <taxon>Nevskiales</taxon>
        <taxon>Nevskiaceae</taxon>
        <taxon>Stenotrophobium</taxon>
    </lineage>
</organism>
<dbReference type="OrthoDB" id="8903592at2"/>
<proteinExistence type="predicted"/>
<dbReference type="RefSeq" id="WP_107940566.1">
    <property type="nucleotide sequence ID" value="NZ_QANS01000004.1"/>
</dbReference>
<dbReference type="EMBL" id="QANS01000004">
    <property type="protein sequence ID" value="PTU30983.1"/>
    <property type="molecule type" value="Genomic_DNA"/>
</dbReference>
<dbReference type="AlphaFoldDB" id="A0A2T5MEI6"/>
<dbReference type="InterPro" id="IPR023393">
    <property type="entry name" value="START-like_dom_sf"/>
</dbReference>
<keyword evidence="2" id="KW-1185">Reference proteome</keyword>
<accession>A0A2T5MEI6</accession>
<reference evidence="1 2" key="1">
    <citation type="submission" date="2018-04" db="EMBL/GenBank/DDBJ databases">
        <title>Novel species isolated from glacier.</title>
        <authorList>
            <person name="Liu Q."/>
            <person name="Xin Y.-H."/>
        </authorList>
    </citation>
    <scope>NUCLEOTIDE SEQUENCE [LARGE SCALE GENOMIC DNA]</scope>
    <source>
        <strain evidence="1 2">GT1R17</strain>
    </source>
</reference>
<name>A0A2T5MEI6_9GAMM</name>
<evidence type="ECO:0000313" key="2">
    <source>
        <dbReference type="Proteomes" id="UP000244248"/>
    </source>
</evidence>
<dbReference type="Gene3D" id="3.30.530.20">
    <property type="match status" value="1"/>
</dbReference>
<evidence type="ECO:0000313" key="1">
    <source>
        <dbReference type="EMBL" id="PTU30983.1"/>
    </source>
</evidence>
<dbReference type="Proteomes" id="UP000244248">
    <property type="component" value="Unassembled WGS sequence"/>
</dbReference>